<dbReference type="AlphaFoldDB" id="A0A6I2G9M7"/>
<proteinExistence type="predicted"/>
<comment type="caution">
    <text evidence="1">The sequence shown here is derived from an EMBL/GenBank/DDBJ whole genome shotgun (WGS) entry which is preliminary data.</text>
</comment>
<accession>A0A6I2G9M7</accession>
<dbReference type="Proteomes" id="UP000430975">
    <property type="component" value="Unassembled WGS sequence"/>
</dbReference>
<evidence type="ECO:0000313" key="2">
    <source>
        <dbReference type="Proteomes" id="UP000430975"/>
    </source>
</evidence>
<evidence type="ECO:0008006" key="3">
    <source>
        <dbReference type="Google" id="ProtNLM"/>
    </source>
</evidence>
<name>A0A6I2G9M7_9LACT</name>
<reference evidence="1 2" key="1">
    <citation type="submission" date="2019-11" db="EMBL/GenBank/DDBJ databases">
        <title>Characterisation of Fundicoccus ignavus gen. nov. sp. nov., a novel genus of the family Aerococcaceae isolated from bulk tank milk.</title>
        <authorList>
            <person name="Siebert A."/>
            <person name="Huptas C."/>
            <person name="Wenning M."/>
            <person name="Scherer S."/>
            <person name="Doll E.V."/>
        </authorList>
    </citation>
    <scope>NUCLEOTIDE SEQUENCE [LARGE SCALE GENOMIC DNA]</scope>
    <source>
        <strain evidence="1 2">WS4759</strain>
    </source>
</reference>
<gene>
    <name evidence="1" type="ORF">GIY09_01105</name>
</gene>
<sequence>MFEQENLQHHVMWEFQPKVFVRKNHPLSDKKSVCYKDLLAYPAITFEQNDRQNEFLTEHPLEVQANQRKVVVSDRMSAINIIIGSDAYLTGSGIMINQITDPHMVSIPLETSESHFICWIAPKNQKLSDNAKIYLRLAEESLGERVESLQTIQSPDYYSI</sequence>
<protein>
    <recommendedName>
        <fullName evidence="3">LysR substrate-binding domain-containing protein</fullName>
    </recommendedName>
</protein>
<evidence type="ECO:0000313" key="1">
    <source>
        <dbReference type="EMBL" id="MRI84497.1"/>
    </source>
</evidence>
<dbReference type="EMBL" id="WJQS01000001">
    <property type="protein sequence ID" value="MRI84497.1"/>
    <property type="molecule type" value="Genomic_DNA"/>
</dbReference>
<organism evidence="1 2">
    <name type="scientific">Fundicoccus ignavus</name>
    <dbReference type="NCBI Taxonomy" id="2664442"/>
    <lineage>
        <taxon>Bacteria</taxon>
        <taxon>Bacillati</taxon>
        <taxon>Bacillota</taxon>
        <taxon>Bacilli</taxon>
        <taxon>Lactobacillales</taxon>
        <taxon>Aerococcaceae</taxon>
        <taxon>Fundicoccus</taxon>
    </lineage>
</organism>
<dbReference type="SUPFAM" id="SSF53850">
    <property type="entry name" value="Periplasmic binding protein-like II"/>
    <property type="match status" value="1"/>
</dbReference>
<keyword evidence="2" id="KW-1185">Reference proteome</keyword>